<dbReference type="InterPro" id="IPR003100">
    <property type="entry name" value="PAZ_dom"/>
</dbReference>
<feature type="compositionally biased region" description="Low complexity" evidence="1">
    <location>
        <begin position="147"/>
        <end position="156"/>
    </location>
</feature>
<proteinExistence type="predicted"/>
<feature type="compositionally biased region" description="Basic and acidic residues" evidence="1">
    <location>
        <begin position="176"/>
        <end position="187"/>
    </location>
</feature>
<name>A0ABD2LTR5_9BILA</name>
<dbReference type="SUPFAM" id="SSF101690">
    <property type="entry name" value="PAZ domain"/>
    <property type="match status" value="1"/>
</dbReference>
<dbReference type="Pfam" id="PF02170">
    <property type="entry name" value="PAZ"/>
    <property type="match status" value="1"/>
</dbReference>
<dbReference type="EMBL" id="JBICBT010000287">
    <property type="protein sequence ID" value="KAL3118272.1"/>
    <property type="molecule type" value="Genomic_DNA"/>
</dbReference>
<protein>
    <recommendedName>
        <fullName evidence="2">PAZ domain-containing protein</fullName>
    </recommendedName>
</protein>
<sequence>MVLVSVFCAQLLKCPVKSLRDRLNHPEDRSIVLKHLIGRKVRTTYNDRNGMRKTFFVSGISDQGAAFLPAYGHLRRPFNINVAAHFYARHRIKLHFPYTPCIIERFSGGGEDRHFPLELLEIVDDQDHECWLGRLFTEIGETDQKSSKSSSSSSSSTQTLRLPDDVEMTENIGRNECTKRRTKERSAAHPRPAAAATANPVPTSLNMPFPMMMMMPFPMMVPFNFPFPPPPPPPAQQQQQ</sequence>
<evidence type="ECO:0000313" key="3">
    <source>
        <dbReference type="EMBL" id="KAL3118272.1"/>
    </source>
</evidence>
<organism evidence="3 4">
    <name type="scientific">Heterodera trifolii</name>
    <dbReference type="NCBI Taxonomy" id="157864"/>
    <lineage>
        <taxon>Eukaryota</taxon>
        <taxon>Metazoa</taxon>
        <taxon>Ecdysozoa</taxon>
        <taxon>Nematoda</taxon>
        <taxon>Chromadorea</taxon>
        <taxon>Rhabditida</taxon>
        <taxon>Tylenchina</taxon>
        <taxon>Tylenchomorpha</taxon>
        <taxon>Tylenchoidea</taxon>
        <taxon>Heteroderidae</taxon>
        <taxon>Heteroderinae</taxon>
        <taxon>Heterodera</taxon>
    </lineage>
</organism>
<feature type="region of interest" description="Disordered" evidence="1">
    <location>
        <begin position="142"/>
        <end position="203"/>
    </location>
</feature>
<comment type="caution">
    <text evidence="3">The sequence shown here is derived from an EMBL/GenBank/DDBJ whole genome shotgun (WGS) entry which is preliminary data.</text>
</comment>
<dbReference type="AlphaFoldDB" id="A0ABD2LTR5"/>
<feature type="compositionally biased region" description="Low complexity" evidence="1">
    <location>
        <begin position="189"/>
        <end position="203"/>
    </location>
</feature>
<evidence type="ECO:0000256" key="1">
    <source>
        <dbReference type="SAM" id="MobiDB-lite"/>
    </source>
</evidence>
<gene>
    <name evidence="3" type="ORF">niasHT_000987</name>
</gene>
<evidence type="ECO:0000313" key="4">
    <source>
        <dbReference type="Proteomes" id="UP001620626"/>
    </source>
</evidence>
<evidence type="ECO:0000259" key="2">
    <source>
        <dbReference type="PROSITE" id="PS50821"/>
    </source>
</evidence>
<accession>A0ABD2LTR5</accession>
<keyword evidence="4" id="KW-1185">Reference proteome</keyword>
<dbReference type="Proteomes" id="UP001620626">
    <property type="component" value="Unassembled WGS sequence"/>
</dbReference>
<reference evidence="3 4" key="1">
    <citation type="submission" date="2024-10" db="EMBL/GenBank/DDBJ databases">
        <authorList>
            <person name="Kim D."/>
        </authorList>
    </citation>
    <scope>NUCLEOTIDE SEQUENCE [LARGE SCALE GENOMIC DNA]</scope>
    <source>
        <strain evidence="3">BH-2024</strain>
    </source>
</reference>
<dbReference type="InterPro" id="IPR036085">
    <property type="entry name" value="PAZ_dom_sf"/>
</dbReference>
<dbReference type="PROSITE" id="PS50821">
    <property type="entry name" value="PAZ"/>
    <property type="match status" value="1"/>
</dbReference>
<feature type="domain" description="PAZ" evidence="2">
    <location>
        <begin position="3"/>
        <end position="124"/>
    </location>
</feature>
<dbReference type="Gene3D" id="2.170.260.10">
    <property type="entry name" value="paz domain"/>
    <property type="match status" value="1"/>
</dbReference>